<reference evidence="3 4" key="1">
    <citation type="journal article" date="2019" name="Fungal Biol. Biotechnol.">
        <title>Draft genome sequence of fastidious pathogen Ceratobasidium theobromae, which causes vascular-streak dieback in Theobroma cacao.</title>
        <authorList>
            <person name="Ali S.S."/>
            <person name="Asman A."/>
            <person name="Shao J."/>
            <person name="Firmansyah A.P."/>
            <person name="Susilo A.W."/>
            <person name="Rosmana A."/>
            <person name="McMahon P."/>
            <person name="Junaid M."/>
            <person name="Guest D."/>
            <person name="Kheng T.Y."/>
            <person name="Meinhardt L.W."/>
            <person name="Bailey B.A."/>
        </authorList>
    </citation>
    <scope>NUCLEOTIDE SEQUENCE [LARGE SCALE GENOMIC DNA]</scope>
    <source>
        <strain evidence="3 4">CT2</strain>
    </source>
</reference>
<evidence type="ECO:0000256" key="1">
    <source>
        <dbReference type="SAM" id="MobiDB-lite"/>
    </source>
</evidence>
<dbReference type="OrthoDB" id="5440at2759"/>
<dbReference type="AlphaFoldDB" id="A0A5N5QBZ1"/>
<feature type="domain" description="SnoaL-like" evidence="2">
    <location>
        <begin position="262"/>
        <end position="369"/>
    </location>
</feature>
<dbReference type="InterPro" id="IPR009959">
    <property type="entry name" value="Cyclase_SnoaL-like"/>
</dbReference>
<evidence type="ECO:0000259" key="2">
    <source>
        <dbReference type="Pfam" id="PF12680"/>
    </source>
</evidence>
<comment type="caution">
    <text evidence="3">The sequence shown here is derived from an EMBL/GenBank/DDBJ whole genome shotgun (WGS) entry which is preliminary data.</text>
</comment>
<sequence length="430" mass="47731">MSTKYTYQASLTYRMHGPGLILVLSNSDTYPEKHTSSGTLHLDPSPSQKWAEEGFCVMSITIYDGTDSSNDVGLDWSKTLSSCVVELEQKPEVEAGNSFGLIIYETKVAREILPCVSTIPKLCCAVVYVYVEHAFSMDAGDSYSTPILQHTYSLGSTDGDPTPSQPSVQEAEDRSVIPSNTNHSIITYRYLLSHPAPGVSTLGTETRTIAPIRPFVHPSSPNYNHTYSTLAHTRTLTFLREQIGGPTFNIEAIWEAHTRFEFEGRDVEGTMGTMVAEPYVNHIPTLTGGIGRKALTSFYAHHFIHSNPDSTRLELVSRTIGPDRVVDEFIFEFVHDREIDWMLPGVPPTGKHVRVPFVAVVNIRGDKLYHEHIYWDQASVLVQIGLLPERLAFPGTANIIKLPVAGSEQADKMLDPGARESNLLINKRAR</sequence>
<dbReference type="InterPro" id="IPR037401">
    <property type="entry name" value="SnoaL-like"/>
</dbReference>
<keyword evidence="4" id="KW-1185">Reference proteome</keyword>
<dbReference type="SUPFAM" id="SSF54427">
    <property type="entry name" value="NTF2-like"/>
    <property type="match status" value="1"/>
</dbReference>
<dbReference type="PANTHER" id="PTHR38436">
    <property type="entry name" value="POLYKETIDE CYCLASE SNOAL-LIKE DOMAIN"/>
    <property type="match status" value="1"/>
</dbReference>
<feature type="region of interest" description="Disordered" evidence="1">
    <location>
        <begin position="152"/>
        <end position="175"/>
    </location>
</feature>
<evidence type="ECO:0000313" key="4">
    <source>
        <dbReference type="Proteomes" id="UP000383932"/>
    </source>
</evidence>
<name>A0A5N5QBZ1_9AGAM</name>
<dbReference type="InterPro" id="IPR032710">
    <property type="entry name" value="NTF2-like_dom_sf"/>
</dbReference>
<dbReference type="PANTHER" id="PTHR38436:SF3">
    <property type="entry name" value="CARBOXYMETHYLENEBUTENOLIDASE-RELATED"/>
    <property type="match status" value="1"/>
</dbReference>
<organism evidence="3 4">
    <name type="scientific">Ceratobasidium theobromae</name>
    <dbReference type="NCBI Taxonomy" id="1582974"/>
    <lineage>
        <taxon>Eukaryota</taxon>
        <taxon>Fungi</taxon>
        <taxon>Dikarya</taxon>
        <taxon>Basidiomycota</taxon>
        <taxon>Agaricomycotina</taxon>
        <taxon>Agaricomycetes</taxon>
        <taxon>Cantharellales</taxon>
        <taxon>Ceratobasidiaceae</taxon>
        <taxon>Ceratobasidium</taxon>
    </lineage>
</organism>
<accession>A0A5N5QBZ1</accession>
<protein>
    <submittedName>
        <fullName evidence="3">Carboxymethylenebutenolidase</fullName>
    </submittedName>
</protein>
<gene>
    <name evidence="3" type="ORF">CTheo_7529</name>
</gene>
<dbReference type="Pfam" id="PF12680">
    <property type="entry name" value="SnoaL_2"/>
    <property type="match status" value="1"/>
</dbReference>
<evidence type="ECO:0000313" key="3">
    <source>
        <dbReference type="EMBL" id="KAB5589033.1"/>
    </source>
</evidence>
<dbReference type="Proteomes" id="UP000383932">
    <property type="component" value="Unassembled WGS sequence"/>
</dbReference>
<dbReference type="GO" id="GO:0030638">
    <property type="term" value="P:polyketide metabolic process"/>
    <property type="evidence" value="ECO:0007669"/>
    <property type="project" value="InterPro"/>
</dbReference>
<dbReference type="EMBL" id="SSOP01000328">
    <property type="protein sequence ID" value="KAB5589033.1"/>
    <property type="molecule type" value="Genomic_DNA"/>
</dbReference>
<dbReference type="Gene3D" id="3.10.450.50">
    <property type="match status" value="1"/>
</dbReference>
<proteinExistence type="predicted"/>